<dbReference type="GeneID" id="25739758"/>
<dbReference type="Proteomes" id="UP000054498">
    <property type="component" value="Unassembled WGS sequence"/>
</dbReference>
<evidence type="ECO:0000256" key="3">
    <source>
        <dbReference type="PROSITE-ProRule" id="PRU00357"/>
    </source>
</evidence>
<accession>A0A0D2N500</accession>
<evidence type="ECO:0000256" key="1">
    <source>
        <dbReference type="ARBA" id="ARBA00004123"/>
    </source>
</evidence>
<keyword evidence="7" id="KW-1185">Reference proteome</keyword>
<feature type="region of interest" description="Disordered" evidence="4">
    <location>
        <begin position="532"/>
        <end position="556"/>
    </location>
</feature>
<feature type="compositionally biased region" description="Low complexity" evidence="4">
    <location>
        <begin position="532"/>
        <end position="550"/>
    </location>
</feature>
<dbReference type="KEGG" id="mng:MNEG_6882"/>
<feature type="region of interest" description="Disordered" evidence="4">
    <location>
        <begin position="54"/>
        <end position="89"/>
    </location>
</feature>
<dbReference type="EMBL" id="KK101385">
    <property type="protein sequence ID" value="KIZ01076.1"/>
    <property type="molecule type" value="Genomic_DNA"/>
</dbReference>
<name>A0A0D2N500_9CHLO</name>
<keyword evidence="2 3" id="KW-0539">Nucleus</keyword>
<evidence type="ECO:0000259" key="5">
    <source>
        <dbReference type="PROSITE" id="PS51017"/>
    </source>
</evidence>
<dbReference type="PANTHER" id="PTHR31319:SF77">
    <property type="entry name" value="ZINC FINGER PROTEIN CONSTANS-LIKE 4"/>
    <property type="match status" value="1"/>
</dbReference>
<dbReference type="InterPro" id="IPR010402">
    <property type="entry name" value="CCT_domain"/>
</dbReference>
<evidence type="ECO:0000256" key="2">
    <source>
        <dbReference type="ARBA" id="ARBA00023242"/>
    </source>
</evidence>
<dbReference type="OrthoDB" id="153872at2759"/>
<dbReference type="PROSITE" id="PS51017">
    <property type="entry name" value="CCT"/>
    <property type="match status" value="1"/>
</dbReference>
<dbReference type="InterPro" id="IPR045281">
    <property type="entry name" value="CONSTANS-like"/>
</dbReference>
<protein>
    <recommendedName>
        <fullName evidence="5">CCT domain-containing protein</fullName>
    </recommendedName>
</protein>
<dbReference type="AlphaFoldDB" id="A0A0D2N500"/>
<feature type="region of interest" description="Disordered" evidence="4">
    <location>
        <begin position="383"/>
        <end position="475"/>
    </location>
</feature>
<organism evidence="6 7">
    <name type="scientific">Monoraphidium neglectum</name>
    <dbReference type="NCBI Taxonomy" id="145388"/>
    <lineage>
        <taxon>Eukaryota</taxon>
        <taxon>Viridiplantae</taxon>
        <taxon>Chlorophyta</taxon>
        <taxon>core chlorophytes</taxon>
        <taxon>Chlorophyceae</taxon>
        <taxon>CS clade</taxon>
        <taxon>Sphaeropleales</taxon>
        <taxon>Selenastraceae</taxon>
        <taxon>Monoraphidium</taxon>
    </lineage>
</organism>
<dbReference type="STRING" id="145388.A0A0D2N500"/>
<evidence type="ECO:0000313" key="6">
    <source>
        <dbReference type="EMBL" id="KIZ01076.1"/>
    </source>
</evidence>
<dbReference type="GO" id="GO:0003700">
    <property type="term" value="F:DNA-binding transcription factor activity"/>
    <property type="evidence" value="ECO:0007669"/>
    <property type="project" value="TreeGrafter"/>
</dbReference>
<evidence type="ECO:0000256" key="4">
    <source>
        <dbReference type="SAM" id="MobiDB-lite"/>
    </source>
</evidence>
<evidence type="ECO:0000313" key="7">
    <source>
        <dbReference type="Proteomes" id="UP000054498"/>
    </source>
</evidence>
<sequence>MPRQRESTRYCCNDRAFLCTGCCDAAHAGLPFAHTFVSARKALMQGWFAAQPTPTLAPSADQSASSSAPCARLPPAAAGPSYSAQRVPTSRDDSAALAHILRGKEGGARTRQLEAGSAWLDRLDLGFDIDDIIADLAADDAATVPGGARAFHGGGDSTDDAGVVPQGQAATAAASAMAAAAAPSTLRPQSSDEFLAALGFDFAVPTMPGDTPAAAQALASASAPTAAAAAATSMPQQAAALQHAQQLALQQQCAAKQAAQQRLAQQHQHQHAHLLQKLAMPPQPLSLLPLQQQQHMMQAVPQPSQHMAYFIPSKQHTSYQQQMMAAYHMQQQWHQWQQQQQQQQQQPQQLQQVPSMMVPQVGVNHMQPQVVPMAAMTPIVAPPSLALQPPAPQQQPQQQQPPPPHQQQQQQQQQKQQQQEQQQQQHHELAWADDEECGAGQTTGAAPGAGAAPAAAAAGSESLTREQRVARYRRKRARRQFKKMIRYATRKAYAEVRPRIKGRFVKKDELDAWRAAERAMDAADLAASALQPQDPAAASAASAAAADDLPGVVPVM</sequence>
<feature type="compositionally biased region" description="Pro residues" evidence="4">
    <location>
        <begin position="389"/>
        <end position="405"/>
    </location>
</feature>
<reference evidence="6 7" key="1">
    <citation type="journal article" date="2013" name="BMC Genomics">
        <title>Reconstruction of the lipid metabolism for the microalga Monoraphidium neglectum from its genome sequence reveals characteristics suitable for biofuel production.</title>
        <authorList>
            <person name="Bogen C."/>
            <person name="Al-Dilaimi A."/>
            <person name="Albersmeier A."/>
            <person name="Wichmann J."/>
            <person name="Grundmann M."/>
            <person name="Rupp O."/>
            <person name="Lauersen K.J."/>
            <person name="Blifernez-Klassen O."/>
            <person name="Kalinowski J."/>
            <person name="Goesmann A."/>
            <person name="Mussgnug J.H."/>
            <person name="Kruse O."/>
        </authorList>
    </citation>
    <scope>NUCLEOTIDE SEQUENCE [LARGE SCALE GENOMIC DNA]</scope>
    <source>
        <strain evidence="6 7">SAG 48.87</strain>
    </source>
</reference>
<dbReference type="GO" id="GO:0005634">
    <property type="term" value="C:nucleus"/>
    <property type="evidence" value="ECO:0007669"/>
    <property type="project" value="UniProtKB-SubCell"/>
</dbReference>
<proteinExistence type="predicted"/>
<dbReference type="PANTHER" id="PTHR31319">
    <property type="entry name" value="ZINC FINGER PROTEIN CONSTANS-LIKE 4"/>
    <property type="match status" value="1"/>
</dbReference>
<feature type="domain" description="CCT" evidence="5">
    <location>
        <begin position="465"/>
        <end position="507"/>
    </location>
</feature>
<dbReference type="Pfam" id="PF06203">
    <property type="entry name" value="CCT"/>
    <property type="match status" value="1"/>
</dbReference>
<dbReference type="RefSeq" id="XP_013900095.1">
    <property type="nucleotide sequence ID" value="XM_014044641.1"/>
</dbReference>
<gene>
    <name evidence="6" type="ORF">MNEG_6882</name>
</gene>
<feature type="compositionally biased region" description="Low complexity" evidence="4">
    <location>
        <begin position="406"/>
        <end position="424"/>
    </location>
</feature>
<comment type="subcellular location">
    <subcellularLocation>
        <location evidence="1 3">Nucleus</location>
    </subcellularLocation>
</comment>
<feature type="compositionally biased region" description="Low complexity" evidence="4">
    <location>
        <begin position="57"/>
        <end position="71"/>
    </location>
</feature>
<feature type="compositionally biased region" description="Low complexity" evidence="4">
    <location>
        <begin position="438"/>
        <end position="459"/>
    </location>
</feature>